<dbReference type="Proteomes" id="UP001176429">
    <property type="component" value="Unassembled WGS sequence"/>
</dbReference>
<evidence type="ECO:0000313" key="2">
    <source>
        <dbReference type="EMBL" id="MDO7877236.1"/>
    </source>
</evidence>
<feature type="region of interest" description="Disordered" evidence="1">
    <location>
        <begin position="252"/>
        <end position="271"/>
    </location>
</feature>
<evidence type="ECO:0000256" key="1">
    <source>
        <dbReference type="SAM" id="MobiDB-lite"/>
    </source>
</evidence>
<dbReference type="RefSeq" id="WP_305008666.1">
    <property type="nucleotide sequence ID" value="NZ_JAUQSY010000018.1"/>
</dbReference>
<keyword evidence="3" id="KW-1185">Reference proteome</keyword>
<feature type="region of interest" description="Disordered" evidence="1">
    <location>
        <begin position="1"/>
        <end position="21"/>
    </location>
</feature>
<reference evidence="2" key="1">
    <citation type="submission" date="2023-07" db="EMBL/GenBank/DDBJ databases">
        <authorList>
            <person name="Kim M.K."/>
        </authorList>
    </citation>
    <scope>NUCLEOTIDE SEQUENCE</scope>
    <source>
        <strain evidence="2">ASUV-10-1</strain>
    </source>
</reference>
<organism evidence="2 3">
    <name type="scientific">Hymenobacter aranciens</name>
    <dbReference type="NCBI Taxonomy" id="3063996"/>
    <lineage>
        <taxon>Bacteria</taxon>
        <taxon>Pseudomonadati</taxon>
        <taxon>Bacteroidota</taxon>
        <taxon>Cytophagia</taxon>
        <taxon>Cytophagales</taxon>
        <taxon>Hymenobacteraceae</taxon>
        <taxon>Hymenobacter</taxon>
    </lineage>
</organism>
<gene>
    <name evidence="2" type="ORF">Q5H93_20995</name>
</gene>
<protein>
    <submittedName>
        <fullName evidence="2">Uncharacterized protein</fullName>
    </submittedName>
</protein>
<dbReference type="EMBL" id="JAUQSY010000018">
    <property type="protein sequence ID" value="MDO7877236.1"/>
    <property type="molecule type" value="Genomic_DNA"/>
</dbReference>
<evidence type="ECO:0000313" key="3">
    <source>
        <dbReference type="Proteomes" id="UP001176429"/>
    </source>
</evidence>
<proteinExistence type="predicted"/>
<sequence length="406" mass="47347">MNADDLPPADAPDDAALPPLPEVTPYAFLQERADEEQAQARQVDAFIDDLRTNPRYRPWLEQFHPDSIGDFIRHYALEKGRVLRYGDSSTRWLQERITEYTDAAYERLWDIQQKKLFDLQCRWRAEQVTVPGIDVSAEFEDWGSDSFIYRCPFLEPITAEEFELYCQFVATTTDFEDDVEGNDFVDWQNYEEYRDEYLDKTDGGMTMPEWYHFHNARCGTAVLMSLPDVRGTKEERYLKVAREAFRAKREKARAEHAAAQAATPPDPRPRLSYAEQDARTLEFAAQFEPGKVQRLFAAYQQANKNHNVSGLEEALETLQNAHEDLIPIEAHADWRQAILRAAANYRRQRLLEALPVVYDEYLTRQRLGIAHPPLTEYESKFRAAKFMKKQILKGRRLLGEPEDFDF</sequence>
<name>A0ABT9BG37_9BACT</name>
<comment type="caution">
    <text evidence="2">The sequence shown here is derived from an EMBL/GenBank/DDBJ whole genome shotgun (WGS) entry which is preliminary data.</text>
</comment>
<accession>A0ABT9BG37</accession>